<evidence type="ECO:0000313" key="2">
    <source>
        <dbReference type="EMBL" id="OAY34064.1"/>
    </source>
</evidence>
<dbReference type="AlphaFoldDB" id="A0A2C9US41"/>
<reference evidence="3" key="1">
    <citation type="journal article" date="2016" name="Nat. Biotechnol.">
        <title>Sequencing wild and cultivated cassava and related species reveals extensive interspecific hybridization and genetic diversity.</title>
        <authorList>
            <person name="Bredeson J.V."/>
            <person name="Lyons J.B."/>
            <person name="Prochnik S.E."/>
            <person name="Wu G.A."/>
            <person name="Ha C.M."/>
            <person name="Edsinger-Gonzales E."/>
            <person name="Grimwood J."/>
            <person name="Schmutz J."/>
            <person name="Rabbi I.Y."/>
            <person name="Egesi C."/>
            <person name="Nauluvula P."/>
            <person name="Lebot V."/>
            <person name="Ndunguru J."/>
            <person name="Mkamilo G."/>
            <person name="Bart R.S."/>
            <person name="Setter T.L."/>
            <person name="Gleadow R.M."/>
            <person name="Kulakow P."/>
            <person name="Ferguson M.E."/>
            <person name="Rounsley S."/>
            <person name="Rokhsar D.S."/>
        </authorList>
    </citation>
    <scope>NUCLEOTIDE SEQUENCE [LARGE SCALE GENOMIC DNA]</scope>
    <source>
        <strain evidence="3">cv. AM560-2</strain>
    </source>
</reference>
<feature type="region of interest" description="Disordered" evidence="1">
    <location>
        <begin position="64"/>
        <end position="101"/>
    </location>
</feature>
<dbReference type="STRING" id="3983.A0A2C9US41"/>
<sequence length="119" mass="12997">MIDFTSPPPSPLPLIIFSLLNFSFQETKQTIFFKFKIPHLSKSMKKSGFFAASVAAASATAISASPSSSTSSFSCNSNMHLSPEEASSNKDQQRTASTNKFAPRFDGLRFIETLVTAHR</sequence>
<name>A0A2C9US41_MANES</name>
<dbReference type="Gramene" id="Manes.13G147000.1.v8.1">
    <property type="protein sequence ID" value="Manes.13G147000.1.v8.1.CDS"/>
    <property type="gene ID" value="Manes.13G147000.v8.1"/>
</dbReference>
<dbReference type="Proteomes" id="UP000091857">
    <property type="component" value="Chromosome 13"/>
</dbReference>
<accession>A0A2C9US41</accession>
<dbReference type="PANTHER" id="PTHR34683">
    <property type="entry name" value="EXPRESSED PROTEIN-RELATED"/>
    <property type="match status" value="1"/>
</dbReference>
<evidence type="ECO:0000256" key="1">
    <source>
        <dbReference type="SAM" id="MobiDB-lite"/>
    </source>
</evidence>
<proteinExistence type="predicted"/>
<organism evidence="2 3">
    <name type="scientific">Manihot esculenta</name>
    <name type="common">Cassava</name>
    <name type="synonym">Jatropha manihot</name>
    <dbReference type="NCBI Taxonomy" id="3983"/>
    <lineage>
        <taxon>Eukaryota</taxon>
        <taxon>Viridiplantae</taxon>
        <taxon>Streptophyta</taxon>
        <taxon>Embryophyta</taxon>
        <taxon>Tracheophyta</taxon>
        <taxon>Spermatophyta</taxon>
        <taxon>Magnoliopsida</taxon>
        <taxon>eudicotyledons</taxon>
        <taxon>Gunneridae</taxon>
        <taxon>Pentapetalae</taxon>
        <taxon>rosids</taxon>
        <taxon>fabids</taxon>
        <taxon>Malpighiales</taxon>
        <taxon>Euphorbiaceae</taxon>
        <taxon>Crotonoideae</taxon>
        <taxon>Manihoteae</taxon>
        <taxon>Manihot</taxon>
    </lineage>
</organism>
<dbReference type="OrthoDB" id="1936495at2759"/>
<feature type="compositionally biased region" description="Polar residues" evidence="1">
    <location>
        <begin position="75"/>
        <end position="86"/>
    </location>
</feature>
<evidence type="ECO:0000313" key="3">
    <source>
        <dbReference type="Proteomes" id="UP000091857"/>
    </source>
</evidence>
<dbReference type="PANTHER" id="PTHR34683:SF2">
    <property type="entry name" value="EXPRESSED PROTEIN"/>
    <property type="match status" value="1"/>
</dbReference>
<protein>
    <submittedName>
        <fullName evidence="2">Uncharacterized protein</fullName>
    </submittedName>
</protein>
<dbReference type="EMBL" id="CM004399">
    <property type="protein sequence ID" value="OAY34064.1"/>
    <property type="molecule type" value="Genomic_DNA"/>
</dbReference>
<comment type="caution">
    <text evidence="2">The sequence shown here is derived from an EMBL/GenBank/DDBJ whole genome shotgun (WGS) entry which is preliminary data.</text>
</comment>
<gene>
    <name evidence="2" type="ORF">MANES_13G147000v8</name>
</gene>
<feature type="compositionally biased region" description="Low complexity" evidence="1">
    <location>
        <begin position="64"/>
        <end position="74"/>
    </location>
</feature>
<keyword evidence="3" id="KW-1185">Reference proteome</keyword>